<dbReference type="Proteomes" id="UP000297703">
    <property type="component" value="Unassembled WGS sequence"/>
</dbReference>
<evidence type="ECO:0000313" key="11">
    <source>
        <dbReference type="Proteomes" id="UP000297703"/>
    </source>
</evidence>
<dbReference type="PANTHER" id="PTHR21229:SF11">
    <property type="entry name" value="PROTEIN GPR108"/>
    <property type="match status" value="1"/>
</dbReference>
<evidence type="ECO:0000256" key="2">
    <source>
        <dbReference type="ARBA" id="ARBA00022692"/>
    </source>
</evidence>
<evidence type="ECO:0000256" key="1">
    <source>
        <dbReference type="ARBA" id="ARBA00004141"/>
    </source>
</evidence>
<evidence type="ECO:0000259" key="9">
    <source>
        <dbReference type="Pfam" id="PF06814"/>
    </source>
</evidence>
<dbReference type="AlphaFoldDB" id="A0A4D9DQF4"/>
<feature type="transmembrane region" description="Helical" evidence="7">
    <location>
        <begin position="282"/>
        <end position="301"/>
    </location>
</feature>
<evidence type="ECO:0000256" key="7">
    <source>
        <dbReference type="SAM" id="Phobius"/>
    </source>
</evidence>
<name>A0A4D9DQF4_9SAUR</name>
<feature type="transmembrane region" description="Helical" evidence="7">
    <location>
        <begin position="466"/>
        <end position="488"/>
    </location>
</feature>
<gene>
    <name evidence="10" type="ORF">DR999_PMT21138</name>
</gene>
<organism evidence="10 11">
    <name type="scientific">Platysternon megacephalum</name>
    <name type="common">big-headed turtle</name>
    <dbReference type="NCBI Taxonomy" id="55544"/>
    <lineage>
        <taxon>Eukaryota</taxon>
        <taxon>Metazoa</taxon>
        <taxon>Chordata</taxon>
        <taxon>Craniata</taxon>
        <taxon>Vertebrata</taxon>
        <taxon>Euteleostomi</taxon>
        <taxon>Archelosauria</taxon>
        <taxon>Testudinata</taxon>
        <taxon>Testudines</taxon>
        <taxon>Cryptodira</taxon>
        <taxon>Durocryptodira</taxon>
        <taxon>Testudinoidea</taxon>
        <taxon>Platysternidae</taxon>
        <taxon>Platysternon</taxon>
    </lineage>
</organism>
<evidence type="ECO:0000256" key="4">
    <source>
        <dbReference type="ARBA" id="ARBA00022989"/>
    </source>
</evidence>
<evidence type="ECO:0000256" key="8">
    <source>
        <dbReference type="SAM" id="SignalP"/>
    </source>
</evidence>
<dbReference type="OrthoDB" id="29657at2759"/>
<feature type="domain" description="GOST seven transmembrane" evidence="9">
    <location>
        <begin position="278"/>
        <end position="522"/>
    </location>
</feature>
<feature type="chain" id="PRO_5020034630" evidence="8">
    <location>
        <begin position="34"/>
        <end position="565"/>
    </location>
</feature>
<keyword evidence="11" id="KW-1185">Reference proteome</keyword>
<evidence type="ECO:0000256" key="5">
    <source>
        <dbReference type="ARBA" id="ARBA00023136"/>
    </source>
</evidence>
<feature type="transmembrane region" description="Helical" evidence="7">
    <location>
        <begin position="348"/>
        <end position="374"/>
    </location>
</feature>
<protein>
    <submittedName>
        <fullName evidence="10">Short-chain specific acyl-CoA dehydrogenase</fullName>
    </submittedName>
</protein>
<feature type="transmembrane region" description="Helical" evidence="7">
    <location>
        <begin position="313"/>
        <end position="336"/>
    </location>
</feature>
<feature type="transmembrane region" description="Helical" evidence="7">
    <location>
        <begin position="416"/>
        <end position="438"/>
    </location>
</feature>
<feature type="region of interest" description="Disordered" evidence="6">
    <location>
        <begin position="151"/>
        <end position="207"/>
    </location>
</feature>
<feature type="transmembrane region" description="Helical" evidence="7">
    <location>
        <begin position="494"/>
        <end position="513"/>
    </location>
</feature>
<evidence type="ECO:0000256" key="6">
    <source>
        <dbReference type="SAM" id="MobiDB-lite"/>
    </source>
</evidence>
<feature type="signal peptide" evidence="8">
    <location>
        <begin position="1"/>
        <end position="33"/>
    </location>
</feature>
<sequence length="565" mass="63129">MFGRSRGRPGASGGLGRLLPLLLLLLLLGGAAGRIPPLVLTGEKRADIHLNTFGFYTNGSLEVNVSRLHLGLGSAKQDKPWVGFSLSRTRIREALSYPFSSLQGKESHNCTLEQNGAESRILFLIDVKQNKVRVRKLGEQKKLQIYSGLLPEVQNGGSDPKPADDSKDQAAANKGTEGQPEAPGKAPDVGNPQKKTEGEAKQQDSSHRAEDLVLDLGNVNDSYNFSFHVVIGSEAEGLYNLNFHNCHNRAPANQMPYDITVMIREKNPDGYLSAAEIPLIKLYLVMSACFLAAATVWVYFLCQHKFSVFKIHWLMAALAYTKALSLLFHSINYYFINTEGHPIESLAVMYFVTHLLKGALLFITIALIGTGWAFIKYILSDKEKKLFVIVIPLQVLANVAYIIIESSEEGSSDYASWKQILFLVDLLCCGAILFPVVWSIRHLQEASSTDGKAATNLAKLKLFRHYYVMVVCYIYFSRVIAILLKFTVPFQWQWLYELLVEVSTLVFFILTGYKFRPASNNPYLQLPQEDEEEEEELQMNQVVTEAGVHEGLSKLKKSRAAREAV</sequence>
<dbReference type="InterPro" id="IPR053937">
    <property type="entry name" value="GOST_TM"/>
</dbReference>
<evidence type="ECO:0000256" key="3">
    <source>
        <dbReference type="ARBA" id="ARBA00022729"/>
    </source>
</evidence>
<evidence type="ECO:0000313" key="10">
    <source>
        <dbReference type="EMBL" id="TFJ97052.1"/>
    </source>
</evidence>
<keyword evidence="2 7" id="KW-0812">Transmembrane</keyword>
<reference evidence="10 11" key="2">
    <citation type="submission" date="2019-04" db="EMBL/GenBank/DDBJ databases">
        <title>The genome sequence of big-headed turtle.</title>
        <authorList>
            <person name="Gong S."/>
        </authorList>
    </citation>
    <scope>NUCLEOTIDE SEQUENCE [LARGE SCALE GENOMIC DNA]</scope>
    <source>
        <strain evidence="10">DO16091913</strain>
        <tissue evidence="10">Muscle</tissue>
    </source>
</reference>
<keyword evidence="3 8" id="KW-0732">Signal</keyword>
<comment type="caution">
    <text evidence="10">The sequence shown here is derived from an EMBL/GenBank/DDBJ whole genome shotgun (WGS) entry which is preliminary data.</text>
</comment>
<dbReference type="GO" id="GO:0016020">
    <property type="term" value="C:membrane"/>
    <property type="evidence" value="ECO:0007669"/>
    <property type="project" value="UniProtKB-SubCell"/>
</dbReference>
<feature type="transmembrane region" description="Helical" evidence="7">
    <location>
        <begin position="386"/>
        <end position="404"/>
    </location>
</feature>
<dbReference type="GO" id="GO:0005794">
    <property type="term" value="C:Golgi apparatus"/>
    <property type="evidence" value="ECO:0007669"/>
    <property type="project" value="TreeGrafter"/>
</dbReference>
<keyword evidence="5 7" id="KW-0472">Membrane</keyword>
<dbReference type="InterPro" id="IPR009637">
    <property type="entry name" value="GPR107/GPR108-like"/>
</dbReference>
<proteinExistence type="predicted"/>
<dbReference type="EMBL" id="QXTE01000540">
    <property type="protein sequence ID" value="TFJ97052.1"/>
    <property type="molecule type" value="Genomic_DNA"/>
</dbReference>
<comment type="subcellular location">
    <subcellularLocation>
        <location evidence="1">Membrane</location>
        <topology evidence="1">Multi-pass membrane protein</topology>
    </subcellularLocation>
</comment>
<accession>A0A4D9DQF4</accession>
<dbReference type="PANTHER" id="PTHR21229">
    <property type="entry name" value="LUNG SEVEN TRANSMEMBRANE RECEPTOR"/>
    <property type="match status" value="1"/>
</dbReference>
<reference evidence="10 11" key="1">
    <citation type="submission" date="2019-04" db="EMBL/GenBank/DDBJ databases">
        <title>Draft genome of the big-headed turtle Platysternon megacephalum.</title>
        <authorList>
            <person name="Gong S."/>
        </authorList>
    </citation>
    <scope>NUCLEOTIDE SEQUENCE [LARGE SCALE GENOMIC DNA]</scope>
    <source>
        <strain evidence="10">DO16091913</strain>
        <tissue evidence="10">Muscle</tissue>
    </source>
</reference>
<feature type="compositionally biased region" description="Basic and acidic residues" evidence="6">
    <location>
        <begin position="194"/>
        <end position="207"/>
    </location>
</feature>
<keyword evidence="4 7" id="KW-1133">Transmembrane helix</keyword>
<dbReference type="Pfam" id="PF06814">
    <property type="entry name" value="GOST_TM"/>
    <property type="match status" value="1"/>
</dbReference>